<feature type="domain" description="SH3b" evidence="3">
    <location>
        <begin position="35"/>
        <end position="96"/>
    </location>
</feature>
<dbReference type="PANTHER" id="PTHR30404">
    <property type="entry name" value="N-ACETYLMURAMOYL-L-ALANINE AMIDASE"/>
    <property type="match status" value="1"/>
</dbReference>
<dbReference type="PIRSF" id="PIRSF037846">
    <property type="entry name" value="Autolysin_YrvJ_prd"/>
    <property type="match status" value="1"/>
</dbReference>
<gene>
    <name evidence="4" type="ORF">E4663_04140</name>
</gene>
<dbReference type="InterPro" id="IPR017293">
    <property type="entry name" value="N-acetylmuramoyl-L-ala_amidase"/>
</dbReference>
<dbReference type="CDD" id="cd00174">
    <property type="entry name" value="SH3"/>
    <property type="match status" value="1"/>
</dbReference>
<keyword evidence="5" id="KW-1185">Reference proteome</keyword>
<dbReference type="Pfam" id="PF01520">
    <property type="entry name" value="Amidase_3"/>
    <property type="match status" value="1"/>
</dbReference>
<dbReference type="CDD" id="cd02696">
    <property type="entry name" value="MurNAc-LAA"/>
    <property type="match status" value="1"/>
</dbReference>
<dbReference type="SUPFAM" id="SSF50044">
    <property type="entry name" value="SH3-domain"/>
    <property type="match status" value="1"/>
</dbReference>
<evidence type="ECO:0000256" key="1">
    <source>
        <dbReference type="ARBA" id="ARBA00022801"/>
    </source>
</evidence>
<proteinExistence type="predicted"/>
<organism evidence="4 5">
    <name type="scientific">Halobacillus salinus</name>
    <dbReference type="NCBI Taxonomy" id="192814"/>
    <lineage>
        <taxon>Bacteria</taxon>
        <taxon>Bacillati</taxon>
        <taxon>Bacillota</taxon>
        <taxon>Bacilli</taxon>
        <taxon>Bacillales</taxon>
        <taxon>Bacillaceae</taxon>
        <taxon>Halobacillus</taxon>
    </lineage>
</organism>
<evidence type="ECO:0000313" key="4">
    <source>
        <dbReference type="EMBL" id="TGB04206.1"/>
    </source>
</evidence>
<comment type="caution">
    <text evidence="4">The sequence shown here is derived from an EMBL/GenBank/DDBJ whole genome shotgun (WGS) entry which is preliminary data.</text>
</comment>
<dbReference type="Gene3D" id="2.30.30.40">
    <property type="entry name" value="SH3 Domains"/>
    <property type="match status" value="3"/>
</dbReference>
<dbReference type="SMART" id="SM00646">
    <property type="entry name" value="Ami_3"/>
    <property type="match status" value="1"/>
</dbReference>
<dbReference type="Pfam" id="PF08239">
    <property type="entry name" value="SH3_3"/>
    <property type="match status" value="3"/>
</dbReference>
<feature type="domain" description="SH3b" evidence="3">
    <location>
        <begin position="101"/>
        <end position="163"/>
    </location>
</feature>
<feature type="domain" description="SH3b" evidence="3">
    <location>
        <begin position="183"/>
        <end position="246"/>
    </location>
</feature>
<dbReference type="InterPro" id="IPR050695">
    <property type="entry name" value="N-acetylmuramoyl_amidase_3"/>
</dbReference>
<evidence type="ECO:0000313" key="5">
    <source>
        <dbReference type="Proteomes" id="UP000297982"/>
    </source>
</evidence>
<dbReference type="GO" id="GO:0009253">
    <property type="term" value="P:peptidoglycan catabolic process"/>
    <property type="evidence" value="ECO:0007669"/>
    <property type="project" value="InterPro"/>
</dbReference>
<dbReference type="SUPFAM" id="SSF53187">
    <property type="entry name" value="Zn-dependent exopeptidases"/>
    <property type="match status" value="1"/>
</dbReference>
<dbReference type="GO" id="GO:0030288">
    <property type="term" value="C:outer membrane-bounded periplasmic space"/>
    <property type="evidence" value="ECO:0007669"/>
    <property type="project" value="TreeGrafter"/>
</dbReference>
<dbReference type="EMBL" id="SRJC01000001">
    <property type="protein sequence ID" value="TGB04206.1"/>
    <property type="molecule type" value="Genomic_DNA"/>
</dbReference>
<accession>A0A4Z0H4M2</accession>
<dbReference type="GO" id="GO:0071555">
    <property type="term" value="P:cell wall organization"/>
    <property type="evidence" value="ECO:0007669"/>
    <property type="project" value="UniProtKB-KW"/>
</dbReference>
<protein>
    <recommendedName>
        <fullName evidence="3">SH3b domain-containing protein</fullName>
    </recommendedName>
</protein>
<dbReference type="PANTHER" id="PTHR30404:SF0">
    <property type="entry name" value="N-ACETYLMURAMOYL-L-ALANINE AMIDASE AMIC"/>
    <property type="match status" value="1"/>
</dbReference>
<evidence type="ECO:0000256" key="2">
    <source>
        <dbReference type="ARBA" id="ARBA00023316"/>
    </source>
</evidence>
<dbReference type="AlphaFoldDB" id="A0A4Z0H4M2"/>
<dbReference type="InterPro" id="IPR003646">
    <property type="entry name" value="SH3-like_bac-type"/>
</dbReference>
<keyword evidence="2" id="KW-0961">Cell wall biogenesis/degradation</keyword>
<dbReference type="GO" id="GO:0008745">
    <property type="term" value="F:N-acetylmuramoyl-L-alanine amidase activity"/>
    <property type="evidence" value="ECO:0007669"/>
    <property type="project" value="InterPro"/>
</dbReference>
<dbReference type="PROSITE" id="PS51781">
    <property type="entry name" value="SH3B"/>
    <property type="match status" value="3"/>
</dbReference>
<dbReference type="Proteomes" id="UP000297982">
    <property type="component" value="Unassembled WGS sequence"/>
</dbReference>
<dbReference type="SMART" id="SM00287">
    <property type="entry name" value="SH3b"/>
    <property type="match status" value="3"/>
</dbReference>
<keyword evidence="1" id="KW-0378">Hydrolase</keyword>
<name>A0A4Z0H4M2_9BACI</name>
<dbReference type="Gene3D" id="3.40.630.40">
    <property type="entry name" value="Zn-dependent exopeptidases"/>
    <property type="match status" value="1"/>
</dbReference>
<dbReference type="STRING" id="192814.GCA_900166575_01154"/>
<sequence>MKRRRIGGILMGIRLRSLVILLGIILMSSSSSVYADEVVVEVDDLNVRSGAGLHFDQIMQVEKGQEFSILKEQDEWVQIEADGQKGWIAKWLTKEKESLDTNTVIVNTSTLNVRSYADTDSEIVGSFHRDDTVKYITQKDDWYQVQTTSGQEGWIAGWLVKEVEGESHTTESDVVKRASPDGITAERIQLLYNHTNLRSSPSTKSRVVGTENEGETLQVVEKQGDWFKVKYKGSYAFVADWIVLEKESNSDQADGNLNGKNILIDAGHGGRDSGAIGVSGAFEKDYTLKTALALKEVLESNGANVQMTRKSNIYLPLFLRSYFSNSSSADVFLSLHYNSTPQNTAARGINTYYFHERDQNLATYVQRNMIEATNFQDRGIKHGNFHVIRENHKPSLLLELGFLSDLDEEHIIEQEEYHSRVSQGIAEGLIAYFQN</sequence>
<reference evidence="4 5" key="1">
    <citation type="journal article" date="2003" name="Int. J. Syst. Evol. Microbiol.">
        <title>Halobacillus salinus sp. nov., isolated from a salt lake on the coast of the East Sea in Korea.</title>
        <authorList>
            <person name="Yoon J.H."/>
            <person name="Kang K.H."/>
            <person name="Park Y.H."/>
        </authorList>
    </citation>
    <scope>NUCLEOTIDE SEQUENCE [LARGE SCALE GENOMIC DNA]</scope>
    <source>
        <strain evidence="4 5">HSL-3</strain>
    </source>
</reference>
<dbReference type="InterPro" id="IPR002508">
    <property type="entry name" value="MurNAc-LAA_cat"/>
</dbReference>
<dbReference type="InterPro" id="IPR036028">
    <property type="entry name" value="SH3-like_dom_sf"/>
</dbReference>
<evidence type="ECO:0000259" key="3">
    <source>
        <dbReference type="PROSITE" id="PS51781"/>
    </source>
</evidence>